<name>A0ABP9W8N9_9DEIO</name>
<evidence type="ECO:0000313" key="5">
    <source>
        <dbReference type="Proteomes" id="UP001401887"/>
    </source>
</evidence>
<gene>
    <name evidence="4" type="primary">plsC</name>
    <name evidence="4" type="ORF">Dcar01_02467</name>
</gene>
<dbReference type="Pfam" id="PF01553">
    <property type="entry name" value="Acyltransferase"/>
    <property type="match status" value="1"/>
</dbReference>
<evidence type="ECO:0000256" key="2">
    <source>
        <dbReference type="ARBA" id="ARBA00023315"/>
    </source>
</evidence>
<proteinExistence type="predicted"/>
<dbReference type="InterPro" id="IPR002123">
    <property type="entry name" value="Plipid/glycerol_acylTrfase"/>
</dbReference>
<dbReference type="SUPFAM" id="SSF69593">
    <property type="entry name" value="Glycerol-3-phosphate (1)-acyltransferase"/>
    <property type="match status" value="1"/>
</dbReference>
<evidence type="ECO:0000313" key="4">
    <source>
        <dbReference type="EMBL" id="GAA5513722.1"/>
    </source>
</evidence>
<keyword evidence="1" id="KW-0808">Transferase</keyword>
<dbReference type="CDD" id="cd07989">
    <property type="entry name" value="LPLAT_AGPAT-like"/>
    <property type="match status" value="1"/>
</dbReference>
<dbReference type="RefSeq" id="WP_345465557.1">
    <property type="nucleotide sequence ID" value="NZ_BAABRP010000009.1"/>
</dbReference>
<keyword evidence="5" id="KW-1185">Reference proteome</keyword>
<feature type="domain" description="Phospholipid/glycerol acyltransferase" evidence="3">
    <location>
        <begin position="50"/>
        <end position="161"/>
    </location>
</feature>
<protein>
    <submittedName>
        <fullName evidence="4">1-acyl-sn-glycerol-3-phosphate acyltransferase</fullName>
    </submittedName>
</protein>
<dbReference type="SMART" id="SM00563">
    <property type="entry name" value="PlsC"/>
    <property type="match status" value="1"/>
</dbReference>
<organism evidence="4 5">
    <name type="scientific">Deinococcus carri</name>
    <dbReference type="NCBI Taxonomy" id="1211323"/>
    <lineage>
        <taxon>Bacteria</taxon>
        <taxon>Thermotogati</taxon>
        <taxon>Deinococcota</taxon>
        <taxon>Deinococci</taxon>
        <taxon>Deinococcales</taxon>
        <taxon>Deinococcaceae</taxon>
        <taxon>Deinococcus</taxon>
    </lineage>
</organism>
<keyword evidence="2 4" id="KW-0012">Acyltransferase</keyword>
<dbReference type="Proteomes" id="UP001401887">
    <property type="component" value="Unassembled WGS sequence"/>
</dbReference>
<reference evidence="4 5" key="1">
    <citation type="submission" date="2024-02" db="EMBL/GenBank/DDBJ databases">
        <title>Deinococcus carri NBRC 110142.</title>
        <authorList>
            <person name="Ichikawa N."/>
            <person name="Katano-Makiyama Y."/>
            <person name="Hidaka K."/>
        </authorList>
    </citation>
    <scope>NUCLEOTIDE SEQUENCE [LARGE SCALE GENOMIC DNA]</scope>
    <source>
        <strain evidence="4 5">NBRC 110142</strain>
    </source>
</reference>
<dbReference type="PANTHER" id="PTHR10434">
    <property type="entry name" value="1-ACYL-SN-GLYCEROL-3-PHOSPHATE ACYLTRANSFERASE"/>
    <property type="match status" value="1"/>
</dbReference>
<evidence type="ECO:0000259" key="3">
    <source>
        <dbReference type="SMART" id="SM00563"/>
    </source>
</evidence>
<dbReference type="EMBL" id="BAABRP010000009">
    <property type="protein sequence ID" value="GAA5513722.1"/>
    <property type="molecule type" value="Genomic_DNA"/>
</dbReference>
<accession>A0ABP9W8N9</accession>
<dbReference type="GO" id="GO:0016746">
    <property type="term" value="F:acyltransferase activity"/>
    <property type="evidence" value="ECO:0007669"/>
    <property type="project" value="UniProtKB-KW"/>
</dbReference>
<comment type="caution">
    <text evidence="4">The sequence shown here is derived from an EMBL/GenBank/DDBJ whole genome shotgun (WGS) entry which is preliminary data.</text>
</comment>
<sequence>MPASALSAEAMPVPHPLAYPLVHALVSLPVAYGGGLSVEGLEHVPHGTPAVIAGNHQLALDPFVIGYAVPSRLARVQFMAKQEAFTWPLVGPILRSVGAFPVDRTAHDTRAVRQAIRVLQAGGIVGIFPQGTRGGAELHGGLALIALRGRAPIVPVRVWHERPTGLRRGLPGGHWYVRFGPPLAPEGSIRGLTLRWENAVAVLG</sequence>
<evidence type="ECO:0000256" key="1">
    <source>
        <dbReference type="ARBA" id="ARBA00022679"/>
    </source>
</evidence>
<dbReference type="PANTHER" id="PTHR10434:SF11">
    <property type="entry name" value="1-ACYL-SN-GLYCEROL-3-PHOSPHATE ACYLTRANSFERASE"/>
    <property type="match status" value="1"/>
</dbReference>